<reference evidence="1 2" key="1">
    <citation type="submission" date="2016-07" db="EMBL/GenBank/DDBJ databases">
        <title>Complete genome sequence of the Lentzea guizhouensis DHS C013.</title>
        <authorList>
            <person name="Cao C."/>
        </authorList>
    </citation>
    <scope>NUCLEOTIDE SEQUENCE [LARGE SCALE GENOMIC DNA]</scope>
    <source>
        <strain evidence="1 2">DHS C013</strain>
    </source>
</reference>
<keyword evidence="2" id="KW-1185">Reference proteome</keyword>
<dbReference type="AlphaFoldDB" id="A0A1B2HEE5"/>
<evidence type="ECO:0000313" key="1">
    <source>
        <dbReference type="EMBL" id="ANZ36090.1"/>
    </source>
</evidence>
<protein>
    <submittedName>
        <fullName evidence="1">Uncharacterized protein</fullName>
    </submittedName>
</protein>
<dbReference type="KEGG" id="led:BBK82_08425"/>
<gene>
    <name evidence="1" type="ORF">BBK82_08425</name>
</gene>
<sequence length="135" mass="15092">MAQAVPGVDEFRGLVHEAARRTGGQVAGLTAADCVTPNFHHAVIAYRDRTVAVLCSRDDGSVAVTEPVDPGGCELVFLDEPELLAVVRQFERFRALSQDDVERPFDHAAHPHVWVSDVRYWRPETTGQALFHWWD</sequence>
<accession>A0A1B2HEE5</accession>
<dbReference type="OrthoDB" id="6313019at2"/>
<dbReference type="STRING" id="1586287.BBK82_08425"/>
<evidence type="ECO:0000313" key="2">
    <source>
        <dbReference type="Proteomes" id="UP000093053"/>
    </source>
</evidence>
<organism evidence="1 2">
    <name type="scientific">Lentzea guizhouensis</name>
    <dbReference type="NCBI Taxonomy" id="1586287"/>
    <lineage>
        <taxon>Bacteria</taxon>
        <taxon>Bacillati</taxon>
        <taxon>Actinomycetota</taxon>
        <taxon>Actinomycetes</taxon>
        <taxon>Pseudonocardiales</taxon>
        <taxon>Pseudonocardiaceae</taxon>
        <taxon>Lentzea</taxon>
    </lineage>
</organism>
<proteinExistence type="predicted"/>
<name>A0A1B2HEE5_9PSEU</name>
<dbReference type="EMBL" id="CP016793">
    <property type="protein sequence ID" value="ANZ36090.1"/>
    <property type="molecule type" value="Genomic_DNA"/>
</dbReference>
<dbReference type="RefSeq" id="WP_065914496.1">
    <property type="nucleotide sequence ID" value="NZ_CP016793.1"/>
</dbReference>
<dbReference type="Proteomes" id="UP000093053">
    <property type="component" value="Chromosome"/>
</dbReference>